<protein>
    <submittedName>
        <fullName evidence="1">Uncharacterized protein</fullName>
    </submittedName>
</protein>
<gene>
    <name evidence="1" type="ORF">FIBSPDRAFT_892428</name>
</gene>
<keyword evidence="2" id="KW-1185">Reference proteome</keyword>
<dbReference type="AlphaFoldDB" id="A0A166II71"/>
<sequence>MWVVTPVKWHFAGTSGNLDFGRQELVGGQVHILSCCSASSIRQGFNTLEDEDGLGWEFLMEQGTPELLCSSLSLDSVFDPEDPCSSDFPSLCPTLLNHPPLVPSQSAGRVTLSGVYHINPGWPRWGYFVDIELGAQPPCLAVPHSLNLPITQLSWTHPMSHWCRSLLKDISCFPIQVVVFEEVEEVSVYNVTVQGLPGDDDFLNSAAGRCVDFNSEDDDLVGYRSDMSWSGSSRSGSSVHYTDSIEDLVGGLDYS</sequence>
<reference evidence="1 2" key="1">
    <citation type="journal article" date="2016" name="Mol. Biol. Evol.">
        <title>Comparative Genomics of Early-Diverging Mushroom-Forming Fungi Provides Insights into the Origins of Lignocellulose Decay Capabilities.</title>
        <authorList>
            <person name="Nagy L.G."/>
            <person name="Riley R."/>
            <person name="Tritt A."/>
            <person name="Adam C."/>
            <person name="Daum C."/>
            <person name="Floudas D."/>
            <person name="Sun H."/>
            <person name="Yadav J.S."/>
            <person name="Pangilinan J."/>
            <person name="Larsson K.H."/>
            <person name="Matsuura K."/>
            <person name="Barry K."/>
            <person name="Labutti K."/>
            <person name="Kuo R."/>
            <person name="Ohm R.A."/>
            <person name="Bhattacharya S.S."/>
            <person name="Shirouzu T."/>
            <person name="Yoshinaga Y."/>
            <person name="Martin F.M."/>
            <person name="Grigoriev I.V."/>
            <person name="Hibbett D.S."/>
        </authorList>
    </citation>
    <scope>NUCLEOTIDE SEQUENCE [LARGE SCALE GENOMIC DNA]</scope>
    <source>
        <strain evidence="1 2">CBS 109695</strain>
    </source>
</reference>
<organism evidence="1 2">
    <name type="scientific">Athelia psychrophila</name>
    <dbReference type="NCBI Taxonomy" id="1759441"/>
    <lineage>
        <taxon>Eukaryota</taxon>
        <taxon>Fungi</taxon>
        <taxon>Dikarya</taxon>
        <taxon>Basidiomycota</taxon>
        <taxon>Agaricomycotina</taxon>
        <taxon>Agaricomycetes</taxon>
        <taxon>Agaricomycetidae</taxon>
        <taxon>Atheliales</taxon>
        <taxon>Atheliaceae</taxon>
        <taxon>Athelia</taxon>
    </lineage>
</organism>
<dbReference type="EMBL" id="KV417560">
    <property type="protein sequence ID" value="KZP19848.1"/>
    <property type="molecule type" value="Genomic_DNA"/>
</dbReference>
<accession>A0A166II71</accession>
<dbReference type="Proteomes" id="UP000076532">
    <property type="component" value="Unassembled WGS sequence"/>
</dbReference>
<name>A0A166II71_9AGAM</name>
<evidence type="ECO:0000313" key="2">
    <source>
        <dbReference type="Proteomes" id="UP000076532"/>
    </source>
</evidence>
<proteinExistence type="predicted"/>
<evidence type="ECO:0000313" key="1">
    <source>
        <dbReference type="EMBL" id="KZP19848.1"/>
    </source>
</evidence>